<organism evidence="1 2">
    <name type="scientific">Gimesia alba</name>
    <dbReference type="NCBI Taxonomy" id="2527973"/>
    <lineage>
        <taxon>Bacteria</taxon>
        <taxon>Pseudomonadati</taxon>
        <taxon>Planctomycetota</taxon>
        <taxon>Planctomycetia</taxon>
        <taxon>Planctomycetales</taxon>
        <taxon>Planctomycetaceae</taxon>
        <taxon>Gimesia</taxon>
    </lineage>
</organism>
<accession>A0A517RIK9</accession>
<name>A0A517RIK9_9PLAN</name>
<gene>
    <name evidence="1" type="ORF">Pan241w_38010</name>
</gene>
<protein>
    <submittedName>
        <fullName evidence="1">Uncharacterized protein</fullName>
    </submittedName>
</protein>
<reference evidence="1 2" key="1">
    <citation type="submission" date="2019-02" db="EMBL/GenBank/DDBJ databases">
        <title>Deep-cultivation of Planctomycetes and their phenomic and genomic characterization uncovers novel biology.</title>
        <authorList>
            <person name="Wiegand S."/>
            <person name="Jogler M."/>
            <person name="Boedeker C."/>
            <person name="Pinto D."/>
            <person name="Vollmers J."/>
            <person name="Rivas-Marin E."/>
            <person name="Kohn T."/>
            <person name="Peeters S.H."/>
            <person name="Heuer A."/>
            <person name="Rast P."/>
            <person name="Oberbeckmann S."/>
            <person name="Bunk B."/>
            <person name="Jeske O."/>
            <person name="Meyerdierks A."/>
            <person name="Storesund J.E."/>
            <person name="Kallscheuer N."/>
            <person name="Luecker S."/>
            <person name="Lage O.M."/>
            <person name="Pohl T."/>
            <person name="Merkel B.J."/>
            <person name="Hornburger P."/>
            <person name="Mueller R.-W."/>
            <person name="Bruemmer F."/>
            <person name="Labrenz M."/>
            <person name="Spormann A.M."/>
            <person name="Op den Camp H."/>
            <person name="Overmann J."/>
            <person name="Amann R."/>
            <person name="Jetten M.S.M."/>
            <person name="Mascher T."/>
            <person name="Medema M.H."/>
            <person name="Devos D.P."/>
            <person name="Kaster A.-K."/>
            <person name="Ovreas L."/>
            <person name="Rohde M."/>
            <person name="Galperin M.Y."/>
            <person name="Jogler C."/>
        </authorList>
    </citation>
    <scope>NUCLEOTIDE SEQUENCE [LARGE SCALE GENOMIC DNA]</scope>
    <source>
        <strain evidence="1 2">Pan241w</strain>
    </source>
</reference>
<keyword evidence="2" id="KW-1185">Reference proteome</keyword>
<dbReference type="AlphaFoldDB" id="A0A517RIK9"/>
<dbReference type="Proteomes" id="UP000317171">
    <property type="component" value="Chromosome"/>
</dbReference>
<proteinExistence type="predicted"/>
<dbReference type="KEGG" id="gaz:Pan241w_38010"/>
<dbReference type="EMBL" id="CP036269">
    <property type="protein sequence ID" value="QDT43699.1"/>
    <property type="molecule type" value="Genomic_DNA"/>
</dbReference>
<evidence type="ECO:0000313" key="2">
    <source>
        <dbReference type="Proteomes" id="UP000317171"/>
    </source>
</evidence>
<sequence>MKKPGCILKPNRLLAKGDYDLRRFPSRNDLLAEGR</sequence>
<evidence type="ECO:0000313" key="1">
    <source>
        <dbReference type="EMBL" id="QDT43699.1"/>
    </source>
</evidence>